<dbReference type="InterPro" id="IPR032696">
    <property type="entry name" value="SQ_cyclase_C"/>
</dbReference>
<dbReference type="Pfam" id="PF13249">
    <property type="entry name" value="SQHop_cyclase_N"/>
    <property type="match status" value="1"/>
</dbReference>
<evidence type="ECO:0000313" key="8">
    <source>
        <dbReference type="Proteomes" id="UP000007305"/>
    </source>
</evidence>
<dbReference type="SUPFAM" id="SSF48239">
    <property type="entry name" value="Terpenoid cyclases/Protein prenyltransferases"/>
    <property type="match status" value="2"/>
</dbReference>
<dbReference type="InterPro" id="IPR032697">
    <property type="entry name" value="SQ_cyclase_N"/>
</dbReference>
<sequence>MWRLKVSEGGGPWLRTENGFLGRQVWEFDADAGTPEERAEVERLRQEFTRHRFQRKESQDLLLRMQYAKSSQRLSPSTPSMKLENSEEVTEEIILTSLRRALSQQSILQAHDGHWPGDYSGFLVIMPMFIFSLYVTGSINTIISPEHRHEILRYIYNHQNEDGGWSTHVLTTSTMLGSCLNYAALRLLGEVAHREEDALSKGRAWILSHGSAAALPQWGKIWLSIIGAYDWSGNNPIIPELWMVPYALPIHPGRFYCFFRLVYMPMAYLYGKKFVGPITPTVLALREELYNIPYGNINWKEARRSCSKEDLLYPYSQVKNIIFTCLNKFVEPMLNCWPINKLRERALHNLMEHIHYEDETTKYICLCPVNKALNMICCWVENPNSNAFKQHLPRIYDYFWLAEDGMKAQVYNGCQSWETILTVYAFCSTNLIDEFGSTIERAHEYIKRSQVLKDQPNYQSYYRQRSKGSWTLSTVDSTWNSPDITAEALKVLMLLSKISPNLVGNPIEEQKLYDAVDCILYSMNEGGTFSSYECQRTASWLEIINPCENFMNIVVDYPYVECTSSVLEAFIFFKELYPSYRTKEIDKCINNAAMFIENKQRKDGSWYGTWGICFICGTFFAIKGLVATGRTYDTSSSIRQACNFLLSKQQATGGWGESYLSSEIGNYINGNTHVVNTAWAMLSLIYAGQVERDPIPLYQAARELINMQLDTGDFPQQITVWLRSPKNSQEKTLSSSWLVERTIWLKSPKNSQEKPLSSSRLVEVVSIATTAQEKMKLWKETFRSSKTTTSSRRGLAATPSRLHVKAAFIYVSFSHFDLL</sequence>
<evidence type="ECO:0000259" key="5">
    <source>
        <dbReference type="Pfam" id="PF13243"/>
    </source>
</evidence>
<dbReference type="GO" id="GO:0016104">
    <property type="term" value="P:triterpenoid biosynthetic process"/>
    <property type="evidence" value="ECO:0007669"/>
    <property type="project" value="InterPro"/>
</dbReference>
<keyword evidence="8" id="KW-1185">Reference proteome</keyword>
<protein>
    <recommendedName>
        <fullName evidence="4">Terpene cyclase/mutase family member</fullName>
        <ecNumber evidence="4">5.4.99.-</ecNumber>
    </recommendedName>
</protein>
<evidence type="ECO:0000256" key="3">
    <source>
        <dbReference type="ARBA" id="ARBA00023235"/>
    </source>
</evidence>
<gene>
    <name evidence="7" type="primary">LOC103626416</name>
</gene>
<dbReference type="GO" id="GO:0005811">
    <property type="term" value="C:lipid droplet"/>
    <property type="evidence" value="ECO:0007669"/>
    <property type="project" value="InterPro"/>
</dbReference>
<reference evidence="7" key="3">
    <citation type="submission" date="2021-05" db="UniProtKB">
        <authorList>
            <consortium name="EnsemblPlants"/>
        </authorList>
    </citation>
    <scope>IDENTIFICATION</scope>
    <source>
        <strain evidence="7">cv. B73</strain>
    </source>
</reference>
<organism evidence="7 8">
    <name type="scientific">Zea mays</name>
    <name type="common">Maize</name>
    <dbReference type="NCBI Taxonomy" id="4577"/>
    <lineage>
        <taxon>Eukaryota</taxon>
        <taxon>Viridiplantae</taxon>
        <taxon>Streptophyta</taxon>
        <taxon>Embryophyta</taxon>
        <taxon>Tracheophyta</taxon>
        <taxon>Spermatophyta</taxon>
        <taxon>Magnoliopsida</taxon>
        <taxon>Liliopsida</taxon>
        <taxon>Poales</taxon>
        <taxon>Poaceae</taxon>
        <taxon>PACMAD clade</taxon>
        <taxon>Panicoideae</taxon>
        <taxon>Andropogonodae</taxon>
        <taxon>Andropogoneae</taxon>
        <taxon>Tripsacinae</taxon>
        <taxon>Zea</taxon>
    </lineage>
</organism>
<comment type="similarity">
    <text evidence="1 4">Belongs to the terpene cyclase/mutase family.</text>
</comment>
<evidence type="ECO:0000256" key="2">
    <source>
        <dbReference type="ARBA" id="ARBA00022737"/>
    </source>
</evidence>
<dbReference type="NCBIfam" id="TIGR01787">
    <property type="entry name" value="squalene_cyclas"/>
    <property type="match status" value="1"/>
</dbReference>
<dbReference type="EC" id="5.4.99.-" evidence="4"/>
<dbReference type="CDD" id="cd02892">
    <property type="entry name" value="SQCY_1"/>
    <property type="match status" value="1"/>
</dbReference>
<dbReference type="GO" id="GO:0031559">
    <property type="term" value="F:oxidosqualene cyclase activity"/>
    <property type="evidence" value="ECO:0007669"/>
    <property type="project" value="UniProtKB-ARBA"/>
</dbReference>
<evidence type="ECO:0000256" key="1">
    <source>
        <dbReference type="ARBA" id="ARBA00009755"/>
    </source>
</evidence>
<name>A0A804PCV7_MAIZE</name>
<dbReference type="AlphaFoldDB" id="A0A804PCV7"/>
<reference evidence="7" key="2">
    <citation type="submission" date="2019-07" db="EMBL/GenBank/DDBJ databases">
        <authorList>
            <person name="Seetharam A."/>
            <person name="Woodhouse M."/>
            <person name="Cannon E."/>
        </authorList>
    </citation>
    <scope>NUCLEOTIDE SEQUENCE [LARGE SCALE GENOMIC DNA]</scope>
    <source>
        <strain evidence="7">cv. B73</strain>
    </source>
</reference>
<accession>A0A804PCV7</accession>
<dbReference type="Proteomes" id="UP000007305">
    <property type="component" value="Chromosome 5"/>
</dbReference>
<dbReference type="InParanoid" id="A0A804PCV7"/>
<keyword evidence="2" id="KW-0677">Repeat</keyword>
<proteinExistence type="inferred from homology"/>
<keyword evidence="3 4" id="KW-0413">Isomerase</keyword>
<evidence type="ECO:0000256" key="4">
    <source>
        <dbReference type="RuleBase" id="RU362003"/>
    </source>
</evidence>
<dbReference type="Gene3D" id="1.50.10.20">
    <property type="match status" value="2"/>
</dbReference>
<evidence type="ECO:0000259" key="6">
    <source>
        <dbReference type="Pfam" id="PF13249"/>
    </source>
</evidence>
<reference evidence="8" key="1">
    <citation type="journal article" date="2009" name="Science">
        <title>The B73 maize genome: complexity, diversity, and dynamics.</title>
        <authorList>
            <person name="Schnable P.S."/>
            <person name="Ware D."/>
            <person name="Fulton R.S."/>
            <person name="Stein J.C."/>
            <person name="Wei F."/>
            <person name="Pasternak S."/>
            <person name="Liang C."/>
            <person name="Zhang J."/>
            <person name="Fulton L."/>
            <person name="Graves T.A."/>
            <person name="Minx P."/>
            <person name="Reily A.D."/>
            <person name="Courtney L."/>
            <person name="Kruchowski S.S."/>
            <person name="Tomlinson C."/>
            <person name="Strong C."/>
            <person name="Delehaunty K."/>
            <person name="Fronick C."/>
            <person name="Courtney B."/>
            <person name="Rock S.M."/>
            <person name="Belter E."/>
            <person name="Du F."/>
            <person name="Kim K."/>
            <person name="Abbott R.M."/>
            <person name="Cotton M."/>
            <person name="Levy A."/>
            <person name="Marchetto P."/>
            <person name="Ochoa K."/>
            <person name="Jackson S.M."/>
            <person name="Gillam B."/>
            <person name="Chen W."/>
            <person name="Yan L."/>
            <person name="Higginbotham J."/>
            <person name="Cardenas M."/>
            <person name="Waligorski J."/>
            <person name="Applebaum E."/>
            <person name="Phelps L."/>
            <person name="Falcone J."/>
            <person name="Kanchi K."/>
            <person name="Thane T."/>
            <person name="Scimone A."/>
            <person name="Thane N."/>
            <person name="Henke J."/>
            <person name="Wang T."/>
            <person name="Ruppert J."/>
            <person name="Shah N."/>
            <person name="Rotter K."/>
            <person name="Hodges J."/>
            <person name="Ingenthron E."/>
            <person name="Cordes M."/>
            <person name="Kohlberg S."/>
            <person name="Sgro J."/>
            <person name="Delgado B."/>
            <person name="Mead K."/>
            <person name="Chinwalla A."/>
            <person name="Leonard S."/>
            <person name="Crouse K."/>
            <person name="Collura K."/>
            <person name="Kudrna D."/>
            <person name="Currie J."/>
            <person name="He R."/>
            <person name="Angelova A."/>
            <person name="Rajasekar S."/>
            <person name="Mueller T."/>
            <person name="Lomeli R."/>
            <person name="Scara G."/>
            <person name="Ko A."/>
            <person name="Delaney K."/>
            <person name="Wissotski M."/>
            <person name="Lopez G."/>
            <person name="Campos D."/>
            <person name="Braidotti M."/>
            <person name="Ashley E."/>
            <person name="Golser W."/>
            <person name="Kim H."/>
            <person name="Lee S."/>
            <person name="Lin J."/>
            <person name="Dujmic Z."/>
            <person name="Kim W."/>
            <person name="Talag J."/>
            <person name="Zuccolo A."/>
            <person name="Fan C."/>
            <person name="Sebastian A."/>
            <person name="Kramer M."/>
            <person name="Spiegel L."/>
            <person name="Nascimento L."/>
            <person name="Zutavern T."/>
            <person name="Miller B."/>
            <person name="Ambroise C."/>
            <person name="Muller S."/>
            <person name="Spooner W."/>
            <person name="Narechania A."/>
            <person name="Ren L."/>
            <person name="Wei S."/>
            <person name="Kumari S."/>
            <person name="Faga B."/>
            <person name="Levy M.J."/>
            <person name="McMahan L."/>
            <person name="Van Buren P."/>
            <person name="Vaughn M.W."/>
            <person name="Ying K."/>
            <person name="Yeh C.-T."/>
            <person name="Emrich S.J."/>
            <person name="Jia Y."/>
            <person name="Kalyanaraman A."/>
            <person name="Hsia A.-P."/>
            <person name="Barbazuk W.B."/>
            <person name="Baucom R.S."/>
            <person name="Brutnell T.P."/>
            <person name="Carpita N.C."/>
            <person name="Chaparro C."/>
            <person name="Chia J.-M."/>
            <person name="Deragon J.-M."/>
            <person name="Estill J.C."/>
            <person name="Fu Y."/>
            <person name="Jeddeloh J.A."/>
            <person name="Han Y."/>
            <person name="Lee H."/>
            <person name="Li P."/>
            <person name="Lisch D.R."/>
            <person name="Liu S."/>
            <person name="Liu Z."/>
            <person name="Nagel D.H."/>
            <person name="McCann M.C."/>
            <person name="SanMiguel P."/>
            <person name="Myers A.M."/>
            <person name="Nettleton D."/>
            <person name="Nguyen J."/>
            <person name="Penning B.W."/>
            <person name="Ponnala L."/>
            <person name="Schneider K.L."/>
            <person name="Schwartz D.C."/>
            <person name="Sharma A."/>
            <person name="Soderlund C."/>
            <person name="Springer N.M."/>
            <person name="Sun Q."/>
            <person name="Wang H."/>
            <person name="Waterman M."/>
            <person name="Westerman R."/>
            <person name="Wolfgruber T.K."/>
            <person name="Yang L."/>
            <person name="Yu Y."/>
            <person name="Zhang L."/>
            <person name="Zhou S."/>
            <person name="Zhu Q."/>
            <person name="Bennetzen J.L."/>
            <person name="Dawe R.K."/>
            <person name="Jiang J."/>
            <person name="Jiang N."/>
            <person name="Presting G.G."/>
            <person name="Wessler S.R."/>
            <person name="Aluru S."/>
            <person name="Martienssen R.A."/>
            <person name="Clifton S.W."/>
            <person name="McCombie W.R."/>
            <person name="Wing R.A."/>
            <person name="Wilson R.K."/>
        </authorList>
    </citation>
    <scope>NUCLEOTIDE SEQUENCE [LARGE SCALE GENOMIC DNA]</scope>
    <source>
        <strain evidence="8">cv. B73</strain>
    </source>
</reference>
<feature type="domain" description="Squalene cyclase N-terminal" evidence="6">
    <location>
        <begin position="106"/>
        <end position="359"/>
    </location>
</feature>
<dbReference type="Pfam" id="PF13243">
    <property type="entry name" value="SQHop_cyclase_C"/>
    <property type="match status" value="1"/>
</dbReference>
<dbReference type="EnsemblPlants" id="Zm00001eb227150_T001">
    <property type="protein sequence ID" value="Zm00001eb227150_P001"/>
    <property type="gene ID" value="Zm00001eb227150"/>
</dbReference>
<dbReference type="InterPro" id="IPR008930">
    <property type="entry name" value="Terpenoid_cyclase/PrenylTrfase"/>
</dbReference>
<dbReference type="FunFam" id="1.50.10.20:FF:000002">
    <property type="entry name" value="Terpene cyclase/mutase family member"/>
    <property type="match status" value="1"/>
</dbReference>
<dbReference type="Gramene" id="Zm00001eb227150_T001">
    <property type="protein sequence ID" value="Zm00001eb227150_P001"/>
    <property type="gene ID" value="Zm00001eb227150"/>
</dbReference>
<evidence type="ECO:0000313" key="7">
    <source>
        <dbReference type="EnsemblPlants" id="Zm00001eb227150_P001"/>
    </source>
</evidence>
<dbReference type="PANTHER" id="PTHR11764:SF64">
    <property type="entry name" value="TERPENE CYCLASE_MUTASE FAMILY MEMBER"/>
    <property type="match status" value="1"/>
</dbReference>
<dbReference type="InterPro" id="IPR018333">
    <property type="entry name" value="Squalene_cyclase"/>
</dbReference>
<feature type="domain" description="Squalene cyclase C-terminal" evidence="5">
    <location>
        <begin position="417"/>
        <end position="695"/>
    </location>
</feature>
<dbReference type="PANTHER" id="PTHR11764">
    <property type="entry name" value="TERPENE CYCLASE/MUTASE FAMILY MEMBER"/>
    <property type="match status" value="1"/>
</dbReference>